<name>A0A8C5CIK8_GADMO</name>
<dbReference type="Ensembl" id="ENSGMOT00000043943.1">
    <property type="protein sequence ID" value="ENSGMOP00000062665.1"/>
    <property type="gene ID" value="ENSGMOG00000026020.1"/>
</dbReference>
<protein>
    <submittedName>
        <fullName evidence="1">Uncharacterized protein</fullName>
    </submittedName>
</protein>
<reference evidence="1" key="1">
    <citation type="submission" date="2025-08" db="UniProtKB">
        <authorList>
            <consortium name="Ensembl"/>
        </authorList>
    </citation>
    <scope>IDENTIFICATION</scope>
</reference>
<keyword evidence="2" id="KW-1185">Reference proteome</keyword>
<reference evidence="1" key="2">
    <citation type="submission" date="2025-09" db="UniProtKB">
        <authorList>
            <consortium name="Ensembl"/>
        </authorList>
    </citation>
    <scope>IDENTIFICATION</scope>
</reference>
<sequence length="64" mass="6862">MSKTVISIFTVPDLCGVPSSTAITESNNLISFCSSLSNSFSKTNSPYLVPSLDVCKLKTKCSLR</sequence>
<dbReference type="AlphaFoldDB" id="A0A8C5CIK8"/>
<evidence type="ECO:0000313" key="2">
    <source>
        <dbReference type="Proteomes" id="UP000694546"/>
    </source>
</evidence>
<dbReference type="Proteomes" id="UP000694546">
    <property type="component" value="Chromosome 10"/>
</dbReference>
<evidence type="ECO:0000313" key="1">
    <source>
        <dbReference type="Ensembl" id="ENSGMOP00000062665.1"/>
    </source>
</evidence>
<organism evidence="1 2">
    <name type="scientific">Gadus morhua</name>
    <name type="common">Atlantic cod</name>
    <dbReference type="NCBI Taxonomy" id="8049"/>
    <lineage>
        <taxon>Eukaryota</taxon>
        <taxon>Metazoa</taxon>
        <taxon>Chordata</taxon>
        <taxon>Craniata</taxon>
        <taxon>Vertebrata</taxon>
        <taxon>Euteleostomi</taxon>
        <taxon>Actinopterygii</taxon>
        <taxon>Neopterygii</taxon>
        <taxon>Teleostei</taxon>
        <taxon>Neoteleostei</taxon>
        <taxon>Acanthomorphata</taxon>
        <taxon>Zeiogadaria</taxon>
        <taxon>Gadariae</taxon>
        <taxon>Gadiformes</taxon>
        <taxon>Gadoidei</taxon>
        <taxon>Gadidae</taxon>
        <taxon>Gadus</taxon>
    </lineage>
</organism>
<accession>A0A8C5CIK8</accession>
<proteinExistence type="predicted"/>
<dbReference type="OMA" id="SHTISPY"/>